<comment type="caution">
    <text evidence="3">The sequence shown here is derived from an EMBL/GenBank/DDBJ whole genome shotgun (WGS) entry which is preliminary data.</text>
</comment>
<evidence type="ECO:0000256" key="1">
    <source>
        <dbReference type="SAM" id="Phobius"/>
    </source>
</evidence>
<keyword evidence="1" id="KW-1133">Transmembrane helix</keyword>
<evidence type="ECO:0000313" key="4">
    <source>
        <dbReference type="Proteomes" id="UP000566711"/>
    </source>
</evidence>
<dbReference type="Gene3D" id="3.40.50.1820">
    <property type="entry name" value="alpha/beta hydrolase"/>
    <property type="match status" value="1"/>
</dbReference>
<keyword evidence="1" id="KW-0472">Membrane</keyword>
<dbReference type="InterPro" id="IPR000073">
    <property type="entry name" value="AB_hydrolase_1"/>
</dbReference>
<keyword evidence="1" id="KW-0812">Transmembrane</keyword>
<dbReference type="SUPFAM" id="SSF53474">
    <property type="entry name" value="alpha/beta-Hydrolases"/>
    <property type="match status" value="1"/>
</dbReference>
<dbReference type="RefSeq" id="WP_182218385.1">
    <property type="nucleotide sequence ID" value="NZ_JACEZS010000010.1"/>
</dbReference>
<dbReference type="PANTHER" id="PTHR37946:SF1">
    <property type="entry name" value="SLL1969 PROTEIN"/>
    <property type="match status" value="1"/>
</dbReference>
<evidence type="ECO:0000313" key="3">
    <source>
        <dbReference type="EMBL" id="MBA5606383.1"/>
    </source>
</evidence>
<dbReference type="PANTHER" id="PTHR37946">
    <property type="entry name" value="SLL1969 PROTEIN"/>
    <property type="match status" value="1"/>
</dbReference>
<reference evidence="3 4" key="1">
    <citation type="submission" date="2020-07" db="EMBL/GenBank/DDBJ databases">
        <title>Novel species isolated from subtropical streams in China.</title>
        <authorList>
            <person name="Lu H."/>
        </authorList>
    </citation>
    <scope>NUCLEOTIDE SEQUENCE [LARGE SCALE GENOMIC DNA]</scope>
    <source>
        <strain evidence="3 4">FT3S</strain>
    </source>
</reference>
<keyword evidence="3" id="KW-0378">Hydrolase</keyword>
<name>A0A7W2EI74_9BURK</name>
<accession>A0A7W2EI74</accession>
<evidence type="ECO:0000259" key="2">
    <source>
        <dbReference type="Pfam" id="PF00561"/>
    </source>
</evidence>
<proteinExistence type="predicted"/>
<keyword evidence="4" id="KW-1185">Reference proteome</keyword>
<dbReference type="EMBL" id="JACEZS010000010">
    <property type="protein sequence ID" value="MBA5606383.1"/>
    <property type="molecule type" value="Genomic_DNA"/>
</dbReference>
<dbReference type="Pfam" id="PF00561">
    <property type="entry name" value="Abhydrolase_1"/>
    <property type="match status" value="1"/>
</dbReference>
<feature type="domain" description="AB hydrolase-1" evidence="2">
    <location>
        <begin position="110"/>
        <end position="211"/>
    </location>
</feature>
<dbReference type="InterPro" id="IPR029058">
    <property type="entry name" value="AB_hydrolase_fold"/>
</dbReference>
<gene>
    <name evidence="3" type="ORF">H3H36_13580</name>
</gene>
<organism evidence="3 4">
    <name type="scientific">Rugamonas fusca</name>
    <dbReference type="NCBI Taxonomy" id="2758568"/>
    <lineage>
        <taxon>Bacteria</taxon>
        <taxon>Pseudomonadati</taxon>
        <taxon>Pseudomonadota</taxon>
        <taxon>Betaproteobacteria</taxon>
        <taxon>Burkholderiales</taxon>
        <taxon>Oxalobacteraceae</taxon>
        <taxon>Telluria group</taxon>
        <taxon>Rugamonas</taxon>
    </lineage>
</organism>
<sequence length="313" mass="33285">MLKRILIVLLLVQAAAALGVALAARRAWGLDWWAALAIGVGAVLALRLLISLHNFYLSWRAGSAVPPAFRLSPLGWLRLVLYEFHASLAASSLHMLHGTAPHVVAGGTQPPVLLLHGYACNSGYWTQLSARLRQAGISHLAPDLEPLGADIDHYVAQVHASVAQLCAAAGAQRVVIVAHSMGGLVARAYLRRHGHARVARVITLGTPHHGTALASWGLGRNAAQMRRGSSWLRVLDAADANSQRDMMTSIYSHHDNIVAPQDSSQLAGARHVAVGAIGHVALGRHPAILRQVLAEIAAVPLAARRVDSPGQLR</sequence>
<dbReference type="Proteomes" id="UP000566711">
    <property type="component" value="Unassembled WGS sequence"/>
</dbReference>
<protein>
    <submittedName>
        <fullName evidence="3">Alpha/beta fold hydrolase</fullName>
    </submittedName>
</protein>
<feature type="transmembrane region" description="Helical" evidence="1">
    <location>
        <begin position="33"/>
        <end position="50"/>
    </location>
</feature>
<dbReference type="GO" id="GO:0016787">
    <property type="term" value="F:hydrolase activity"/>
    <property type="evidence" value="ECO:0007669"/>
    <property type="project" value="UniProtKB-KW"/>
</dbReference>
<dbReference type="AlphaFoldDB" id="A0A7W2EI74"/>